<dbReference type="GO" id="GO:0015093">
    <property type="term" value="F:ferrous iron transmembrane transporter activity"/>
    <property type="evidence" value="ECO:0007669"/>
    <property type="project" value="UniProtKB-UniRule"/>
</dbReference>
<protein>
    <recommendedName>
        <fullName evidence="13 14">Ferrous iron transport protein B</fullName>
    </recommendedName>
</protein>
<dbReference type="CDD" id="cd01879">
    <property type="entry name" value="FeoB"/>
    <property type="match status" value="1"/>
</dbReference>
<dbReference type="Gene3D" id="3.40.50.300">
    <property type="entry name" value="P-loop containing nucleotide triphosphate hydrolases"/>
    <property type="match status" value="1"/>
</dbReference>
<dbReference type="SUPFAM" id="SSF52540">
    <property type="entry name" value="P-loop containing nucleoside triphosphate hydrolases"/>
    <property type="match status" value="1"/>
</dbReference>
<feature type="coiled-coil region" evidence="17">
    <location>
        <begin position="225"/>
        <end position="252"/>
    </location>
</feature>
<evidence type="ECO:0000256" key="5">
    <source>
        <dbReference type="ARBA" id="ARBA00022519"/>
    </source>
</evidence>
<keyword evidence="6 18" id="KW-0812">Transmembrane</keyword>
<dbReference type="NCBIfam" id="TIGR00437">
    <property type="entry name" value="feoB"/>
    <property type="match status" value="1"/>
</dbReference>
<dbReference type="InterPro" id="IPR030389">
    <property type="entry name" value="G_FEOB_dom"/>
</dbReference>
<keyword evidence="10" id="KW-0406">Ion transport</keyword>
<evidence type="ECO:0000313" key="20">
    <source>
        <dbReference type="EMBL" id="RLE53302.1"/>
    </source>
</evidence>
<feature type="transmembrane region" description="Helical" evidence="18">
    <location>
        <begin position="541"/>
        <end position="560"/>
    </location>
</feature>
<feature type="non-terminal residue" evidence="20">
    <location>
        <position position="570"/>
    </location>
</feature>
<evidence type="ECO:0000313" key="21">
    <source>
        <dbReference type="Proteomes" id="UP000269499"/>
    </source>
</evidence>
<dbReference type="PANTHER" id="PTHR43185:SF1">
    <property type="entry name" value="FE(2+) TRANSPORTER FEOB"/>
    <property type="match status" value="1"/>
</dbReference>
<feature type="transmembrane region" description="Helical" evidence="18">
    <location>
        <begin position="449"/>
        <end position="476"/>
    </location>
</feature>
<dbReference type="InterPro" id="IPR003373">
    <property type="entry name" value="Fe2_transport_prot-B"/>
</dbReference>
<dbReference type="InterPro" id="IPR050860">
    <property type="entry name" value="FeoB_GTPase"/>
</dbReference>
<accession>A0A497F238</accession>
<evidence type="ECO:0000256" key="12">
    <source>
        <dbReference type="ARBA" id="ARBA00023136"/>
    </source>
</evidence>
<dbReference type="Pfam" id="PF17910">
    <property type="entry name" value="FeoB_Cyto"/>
    <property type="match status" value="1"/>
</dbReference>
<keyword evidence="11 15" id="KW-0342">GTP-binding</keyword>
<feature type="domain" description="FeoB-type G" evidence="19">
    <location>
        <begin position="9"/>
        <end position="171"/>
    </location>
</feature>
<feature type="binding site" evidence="15">
    <location>
        <begin position="122"/>
        <end position="125"/>
    </location>
    <ligand>
        <name>GTP</name>
        <dbReference type="ChEBI" id="CHEBI:37565"/>
        <label>1</label>
    </ligand>
</feature>
<keyword evidence="3" id="KW-1003">Cell membrane</keyword>
<evidence type="ECO:0000256" key="1">
    <source>
        <dbReference type="ARBA" id="ARBA00004429"/>
    </source>
</evidence>
<proteinExistence type="predicted"/>
<feature type="transmembrane region" description="Helical" evidence="18">
    <location>
        <begin position="371"/>
        <end position="395"/>
    </location>
</feature>
<keyword evidence="9" id="KW-0408">Iron</keyword>
<feature type="binding site" evidence="15">
    <location>
        <begin position="41"/>
        <end position="45"/>
    </location>
    <ligand>
        <name>GTP</name>
        <dbReference type="ChEBI" id="CHEBI:37565"/>
        <label>1</label>
    </ligand>
</feature>
<keyword evidence="12 18" id="KW-0472">Membrane</keyword>
<keyword evidence="16" id="KW-0479">Metal-binding</keyword>
<feature type="binding site" evidence="15">
    <location>
        <begin position="62"/>
        <end position="65"/>
    </location>
    <ligand>
        <name>GTP</name>
        <dbReference type="ChEBI" id="CHEBI:37565"/>
        <label>1</label>
    </ligand>
</feature>
<keyword evidence="7 15" id="KW-0547">Nucleotide-binding</keyword>
<gene>
    <name evidence="20" type="primary">feoB</name>
    <name evidence="20" type="ORF">DRJ26_03540</name>
</gene>
<evidence type="ECO:0000256" key="16">
    <source>
        <dbReference type="PIRSR" id="PIRSR603373-2"/>
    </source>
</evidence>
<evidence type="ECO:0000256" key="17">
    <source>
        <dbReference type="SAM" id="Coils"/>
    </source>
</evidence>
<dbReference type="EMBL" id="QMRA01000073">
    <property type="protein sequence ID" value="RLE53302.1"/>
    <property type="molecule type" value="Genomic_DNA"/>
</dbReference>
<reference evidence="20 21" key="1">
    <citation type="submission" date="2018-06" db="EMBL/GenBank/DDBJ databases">
        <title>Extensive metabolic versatility and redundancy in microbially diverse, dynamic hydrothermal sediments.</title>
        <authorList>
            <person name="Dombrowski N."/>
            <person name="Teske A."/>
            <person name="Baker B.J."/>
        </authorList>
    </citation>
    <scope>NUCLEOTIDE SEQUENCE [LARGE SCALE GENOMIC DNA]</scope>
    <source>
        <strain evidence="20">B20_G2</strain>
    </source>
</reference>
<dbReference type="PANTHER" id="PTHR43185">
    <property type="entry name" value="FERROUS IRON TRANSPORT PROTEIN B"/>
    <property type="match status" value="1"/>
</dbReference>
<sequence length="570" mass="62950">MNSEGVVDTYIIAVAGNPNVGKSTLFNLLTGSRQRVGNWPGKTIERKEGERIIDNVRLKFIDLPGTYSLSALSLEEIIARRFIVEAKPNVVVNIVDASNLERNLYLTLQILELTNNVVIALNMMDLATKKGIKIDVKKLSEILGVPVIPMVAIKGTGVEELIEAVLKVSKGEIACRSVKIDYGREIEAAIAEIIGMLVKSGVADELPYPLRWIALRLLEGDREIVKAIREINGDLIAKIEELKRNLSDALGDDVDVIIADKRYIFIEEIVKVAVEKSKVAELTITDKLDRIVLNRFLGLPILVGVFALSFIIVFSVNIGFPLNLLIPEIGEYNLASLISDYIFGYISEVASSYLISIGAPSWFVSLVSDGIIAGVGAVLSFYPLILTVFILFGLLEDCGYMARAAFIMDRVMRKFGLNGRAFMPLMLGYGCNIPSVTATRILHRWRDRLLSILLCSLIPCQARLAAFIIIVAATFGSFTAQVLVMLSLYVLSLVLLVFVGSLFNKVLFKEEPSSLIMELPPYHRPSLRVVLWHAEERSKHFILKAGTVILLVSVFMWILISWGPAGPAST</sequence>
<dbReference type="Pfam" id="PF07664">
    <property type="entry name" value="FeoB_C"/>
    <property type="match status" value="1"/>
</dbReference>
<dbReference type="Pfam" id="PF02421">
    <property type="entry name" value="FeoB_N"/>
    <property type="match status" value="1"/>
</dbReference>
<keyword evidence="16" id="KW-0460">Magnesium</keyword>
<keyword evidence="17" id="KW-0175">Coiled coil</keyword>
<evidence type="ECO:0000256" key="3">
    <source>
        <dbReference type="ARBA" id="ARBA00022475"/>
    </source>
</evidence>
<dbReference type="InterPro" id="IPR041069">
    <property type="entry name" value="FeoB_Cyto"/>
</dbReference>
<evidence type="ECO:0000256" key="14">
    <source>
        <dbReference type="NCBIfam" id="TIGR00437"/>
    </source>
</evidence>
<feature type="transmembrane region" description="Helical" evidence="18">
    <location>
        <begin position="482"/>
        <end position="503"/>
    </location>
</feature>
<keyword evidence="4" id="KW-0410">Iron transport</keyword>
<comment type="caution">
    <text evidence="20">The sequence shown here is derived from an EMBL/GenBank/DDBJ whole genome shotgun (WGS) entry which is preliminary data.</text>
</comment>
<evidence type="ECO:0000256" key="18">
    <source>
        <dbReference type="SAM" id="Phobius"/>
    </source>
</evidence>
<dbReference type="GO" id="GO:0005886">
    <property type="term" value="C:plasma membrane"/>
    <property type="evidence" value="ECO:0007669"/>
    <property type="project" value="UniProtKB-SubCell"/>
</dbReference>
<evidence type="ECO:0000256" key="6">
    <source>
        <dbReference type="ARBA" id="ARBA00022692"/>
    </source>
</evidence>
<evidence type="ECO:0000256" key="13">
    <source>
        <dbReference type="ARBA" id="ARBA00031200"/>
    </source>
</evidence>
<evidence type="ECO:0000256" key="9">
    <source>
        <dbReference type="ARBA" id="ARBA00023004"/>
    </source>
</evidence>
<evidence type="ECO:0000256" key="7">
    <source>
        <dbReference type="ARBA" id="ARBA00022741"/>
    </source>
</evidence>
<dbReference type="GO" id="GO:0046872">
    <property type="term" value="F:metal ion binding"/>
    <property type="evidence" value="ECO:0007669"/>
    <property type="project" value="UniProtKB-KW"/>
</dbReference>
<dbReference type="PROSITE" id="PS51711">
    <property type="entry name" value="G_FEOB"/>
    <property type="match status" value="1"/>
</dbReference>
<keyword evidence="8 18" id="KW-1133">Transmembrane helix</keyword>
<keyword evidence="2" id="KW-0813">Transport</keyword>
<keyword evidence="5" id="KW-0997">Cell inner membrane</keyword>
<evidence type="ECO:0000259" key="19">
    <source>
        <dbReference type="PROSITE" id="PS51711"/>
    </source>
</evidence>
<dbReference type="Pfam" id="PF07670">
    <property type="entry name" value="Gate"/>
    <property type="match status" value="1"/>
</dbReference>
<dbReference type="Gene3D" id="1.10.287.1770">
    <property type="match status" value="1"/>
</dbReference>
<organism evidence="20 21">
    <name type="scientific">Thermoproteota archaeon</name>
    <dbReference type="NCBI Taxonomy" id="2056631"/>
    <lineage>
        <taxon>Archaea</taxon>
        <taxon>Thermoproteota</taxon>
    </lineage>
</organism>
<dbReference type="FunFam" id="3.40.50.300:FF:000426">
    <property type="entry name" value="Ferrous iron transport protein B"/>
    <property type="match status" value="1"/>
</dbReference>
<feature type="binding site" evidence="16">
    <location>
        <position position="31"/>
    </location>
    <ligand>
        <name>Mg(2+)</name>
        <dbReference type="ChEBI" id="CHEBI:18420"/>
        <label>2</label>
    </ligand>
</feature>
<comment type="subcellular location">
    <subcellularLocation>
        <location evidence="1">Cell inner membrane</location>
        <topology evidence="1">Multi-pass membrane protein</topology>
    </subcellularLocation>
</comment>
<dbReference type="GO" id="GO:0005525">
    <property type="term" value="F:GTP binding"/>
    <property type="evidence" value="ECO:0007669"/>
    <property type="project" value="UniProtKB-KW"/>
</dbReference>
<dbReference type="InterPro" id="IPR011640">
    <property type="entry name" value="Fe2_transport_prot_B_C"/>
</dbReference>
<feature type="binding site" evidence="16">
    <location>
        <position position="27"/>
    </location>
    <ligand>
        <name>Mg(2+)</name>
        <dbReference type="ChEBI" id="CHEBI:18420"/>
        <label>2</label>
    </ligand>
</feature>
<evidence type="ECO:0000256" key="10">
    <source>
        <dbReference type="ARBA" id="ARBA00023065"/>
    </source>
</evidence>
<evidence type="ECO:0000256" key="8">
    <source>
        <dbReference type="ARBA" id="ARBA00022989"/>
    </source>
</evidence>
<name>A0A497F238_9CREN</name>
<dbReference type="InterPro" id="IPR027417">
    <property type="entry name" value="P-loop_NTPase"/>
</dbReference>
<dbReference type="InterPro" id="IPR011642">
    <property type="entry name" value="Gate_dom"/>
</dbReference>
<feature type="binding site" evidence="15">
    <location>
        <begin position="16"/>
        <end position="23"/>
    </location>
    <ligand>
        <name>GTP</name>
        <dbReference type="ChEBI" id="CHEBI:37565"/>
        <label>1</label>
    </ligand>
</feature>
<evidence type="ECO:0000256" key="15">
    <source>
        <dbReference type="PIRSR" id="PIRSR603373-1"/>
    </source>
</evidence>
<evidence type="ECO:0000256" key="2">
    <source>
        <dbReference type="ARBA" id="ARBA00022448"/>
    </source>
</evidence>
<evidence type="ECO:0000256" key="4">
    <source>
        <dbReference type="ARBA" id="ARBA00022496"/>
    </source>
</evidence>
<feature type="binding site" evidence="16">
    <location>
        <position position="30"/>
    </location>
    <ligand>
        <name>Mg(2+)</name>
        <dbReference type="ChEBI" id="CHEBI:18420"/>
        <label>2</label>
    </ligand>
</feature>
<feature type="transmembrane region" description="Helical" evidence="18">
    <location>
        <begin position="296"/>
        <end position="322"/>
    </location>
</feature>
<dbReference type="AlphaFoldDB" id="A0A497F238"/>
<dbReference type="Proteomes" id="UP000269499">
    <property type="component" value="Unassembled WGS sequence"/>
</dbReference>
<evidence type="ECO:0000256" key="11">
    <source>
        <dbReference type="ARBA" id="ARBA00023134"/>
    </source>
</evidence>
<feature type="transmembrane region" description="Helical" evidence="18">
    <location>
        <begin position="342"/>
        <end position="364"/>
    </location>
</feature>